<proteinExistence type="predicted"/>
<evidence type="ECO:0000313" key="2">
    <source>
        <dbReference type="EMBL" id="MFI7588357.1"/>
    </source>
</evidence>
<name>A0ABW8APU0_9ACTN</name>
<protein>
    <recommendedName>
        <fullName evidence="4">Sap, sulfolipid-1-addressing protein</fullName>
    </recommendedName>
</protein>
<dbReference type="Proteomes" id="UP001612915">
    <property type="component" value="Unassembled WGS sequence"/>
</dbReference>
<gene>
    <name evidence="2" type="ORF">ACIB24_14910</name>
</gene>
<keyword evidence="1" id="KW-0472">Membrane</keyword>
<dbReference type="RefSeq" id="WP_398281767.1">
    <property type="nucleotide sequence ID" value="NZ_JBITLV010000004.1"/>
</dbReference>
<sequence>METAALLTHVLPLALIAAVSPVMFVNASRVTLAGGPASGARFAGGAWSVLVVLGVTAMGVMGAAVTELVKRELASRWVDAFLAVLLLAYGGFQLARHRAATRHGDSDEPDVDRALPSTPGGITAAGALGMATNFTSLPLYISLAQLVGASALAVWAKFTMLAAASLVVLTPAWLPAVLAVATAGARLPSETGTIRARIMHVARWVSIGSCFVGGALILLHVIMG</sequence>
<feature type="transmembrane region" description="Helical" evidence="1">
    <location>
        <begin position="43"/>
        <end position="65"/>
    </location>
</feature>
<keyword evidence="1" id="KW-1133">Transmembrane helix</keyword>
<reference evidence="2 3" key="1">
    <citation type="submission" date="2024-10" db="EMBL/GenBank/DDBJ databases">
        <title>The Natural Products Discovery Center: Release of the First 8490 Sequenced Strains for Exploring Actinobacteria Biosynthetic Diversity.</title>
        <authorList>
            <person name="Kalkreuter E."/>
            <person name="Kautsar S.A."/>
            <person name="Yang D."/>
            <person name="Bader C.D."/>
            <person name="Teijaro C.N."/>
            <person name="Fluegel L."/>
            <person name="Davis C.M."/>
            <person name="Simpson J.R."/>
            <person name="Lauterbach L."/>
            <person name="Steele A.D."/>
            <person name="Gui C."/>
            <person name="Meng S."/>
            <person name="Li G."/>
            <person name="Viehrig K."/>
            <person name="Ye F."/>
            <person name="Su P."/>
            <person name="Kiefer A.F."/>
            <person name="Nichols A."/>
            <person name="Cepeda A.J."/>
            <person name="Yan W."/>
            <person name="Fan B."/>
            <person name="Jiang Y."/>
            <person name="Adhikari A."/>
            <person name="Zheng C.-J."/>
            <person name="Schuster L."/>
            <person name="Cowan T.M."/>
            <person name="Smanski M.J."/>
            <person name="Chevrette M.G."/>
            <person name="De Carvalho L.P.S."/>
            <person name="Shen B."/>
        </authorList>
    </citation>
    <scope>NUCLEOTIDE SEQUENCE [LARGE SCALE GENOMIC DNA]</scope>
    <source>
        <strain evidence="2 3">NPDC049639</strain>
    </source>
</reference>
<feature type="transmembrane region" description="Helical" evidence="1">
    <location>
        <begin position="77"/>
        <end position="95"/>
    </location>
</feature>
<comment type="caution">
    <text evidence="2">The sequence shown here is derived from an EMBL/GenBank/DDBJ whole genome shotgun (WGS) entry which is preliminary data.</text>
</comment>
<evidence type="ECO:0000313" key="3">
    <source>
        <dbReference type="Proteomes" id="UP001612915"/>
    </source>
</evidence>
<feature type="transmembrane region" description="Helical" evidence="1">
    <location>
        <begin position="137"/>
        <end position="156"/>
    </location>
</feature>
<feature type="transmembrane region" description="Helical" evidence="1">
    <location>
        <begin position="204"/>
        <end position="223"/>
    </location>
</feature>
<evidence type="ECO:0000256" key="1">
    <source>
        <dbReference type="SAM" id="Phobius"/>
    </source>
</evidence>
<feature type="transmembrane region" description="Helical" evidence="1">
    <location>
        <begin position="163"/>
        <end position="184"/>
    </location>
</feature>
<keyword evidence="3" id="KW-1185">Reference proteome</keyword>
<organism evidence="2 3">
    <name type="scientific">Spongisporangium articulatum</name>
    <dbReference type="NCBI Taxonomy" id="3362603"/>
    <lineage>
        <taxon>Bacteria</taxon>
        <taxon>Bacillati</taxon>
        <taxon>Actinomycetota</taxon>
        <taxon>Actinomycetes</taxon>
        <taxon>Kineosporiales</taxon>
        <taxon>Kineosporiaceae</taxon>
        <taxon>Spongisporangium</taxon>
    </lineage>
</organism>
<keyword evidence="1" id="KW-0812">Transmembrane</keyword>
<dbReference type="EMBL" id="JBITLV010000004">
    <property type="protein sequence ID" value="MFI7588357.1"/>
    <property type="molecule type" value="Genomic_DNA"/>
</dbReference>
<accession>A0ABW8APU0</accession>
<evidence type="ECO:0008006" key="4">
    <source>
        <dbReference type="Google" id="ProtNLM"/>
    </source>
</evidence>